<dbReference type="InterPro" id="IPR003661">
    <property type="entry name" value="HisK_dim/P_dom"/>
</dbReference>
<keyword evidence="15" id="KW-0547">Nucleotide-binding</keyword>
<keyword evidence="6 12" id="KW-0812">Transmembrane</keyword>
<dbReference type="CDD" id="cd00082">
    <property type="entry name" value="HisKA"/>
    <property type="match status" value="1"/>
</dbReference>
<dbReference type="InterPro" id="IPR036890">
    <property type="entry name" value="HATPase_C_sf"/>
</dbReference>
<evidence type="ECO:0000313" key="15">
    <source>
        <dbReference type="EMBL" id="MFF3666877.1"/>
    </source>
</evidence>
<keyword evidence="8 12" id="KW-1133">Transmembrane helix</keyword>
<dbReference type="InterPro" id="IPR005467">
    <property type="entry name" value="His_kinase_dom"/>
</dbReference>
<evidence type="ECO:0000256" key="12">
    <source>
        <dbReference type="SAM" id="Phobius"/>
    </source>
</evidence>
<keyword evidence="9" id="KW-0902">Two-component regulatory system</keyword>
<dbReference type="PANTHER" id="PTHR45436:SF5">
    <property type="entry name" value="SENSOR HISTIDINE KINASE TRCS"/>
    <property type="match status" value="1"/>
</dbReference>
<dbReference type="SMART" id="SM00388">
    <property type="entry name" value="HisKA"/>
    <property type="match status" value="1"/>
</dbReference>
<organism evidence="15 16">
    <name type="scientific">Microtetraspora malaysiensis</name>
    <dbReference type="NCBI Taxonomy" id="161358"/>
    <lineage>
        <taxon>Bacteria</taxon>
        <taxon>Bacillati</taxon>
        <taxon>Actinomycetota</taxon>
        <taxon>Actinomycetes</taxon>
        <taxon>Streptosporangiales</taxon>
        <taxon>Streptosporangiaceae</taxon>
        <taxon>Microtetraspora</taxon>
    </lineage>
</organism>
<dbReference type="EMBL" id="JBIASD010000008">
    <property type="protein sequence ID" value="MFF3666877.1"/>
    <property type="molecule type" value="Genomic_DNA"/>
</dbReference>
<dbReference type="InterPro" id="IPR003660">
    <property type="entry name" value="HAMP_dom"/>
</dbReference>
<dbReference type="InterPro" id="IPR036097">
    <property type="entry name" value="HisK_dim/P_sf"/>
</dbReference>
<evidence type="ECO:0000256" key="7">
    <source>
        <dbReference type="ARBA" id="ARBA00022777"/>
    </source>
</evidence>
<dbReference type="Pfam" id="PF00512">
    <property type="entry name" value="HisKA"/>
    <property type="match status" value="1"/>
</dbReference>
<keyword evidence="7" id="KW-0418">Kinase</keyword>
<feature type="region of interest" description="Disordered" evidence="11">
    <location>
        <begin position="96"/>
        <end position="117"/>
    </location>
</feature>
<proteinExistence type="predicted"/>
<dbReference type="Pfam" id="PF00672">
    <property type="entry name" value="HAMP"/>
    <property type="match status" value="1"/>
</dbReference>
<comment type="catalytic activity">
    <reaction evidence="1">
        <text>ATP + protein L-histidine = ADP + protein N-phospho-L-histidine.</text>
        <dbReference type="EC" id="2.7.13.3"/>
    </reaction>
</comment>
<dbReference type="GO" id="GO:0005524">
    <property type="term" value="F:ATP binding"/>
    <property type="evidence" value="ECO:0007669"/>
    <property type="project" value="UniProtKB-KW"/>
</dbReference>
<keyword evidence="10 12" id="KW-0472">Membrane</keyword>
<dbReference type="CDD" id="cd06225">
    <property type="entry name" value="HAMP"/>
    <property type="match status" value="1"/>
</dbReference>
<dbReference type="PROSITE" id="PS50109">
    <property type="entry name" value="HIS_KIN"/>
    <property type="match status" value="1"/>
</dbReference>
<dbReference type="SMART" id="SM00387">
    <property type="entry name" value="HATPase_c"/>
    <property type="match status" value="1"/>
</dbReference>
<dbReference type="EC" id="2.7.13.3" evidence="3"/>
<evidence type="ECO:0000256" key="2">
    <source>
        <dbReference type="ARBA" id="ARBA00004236"/>
    </source>
</evidence>
<evidence type="ECO:0000256" key="9">
    <source>
        <dbReference type="ARBA" id="ARBA00023012"/>
    </source>
</evidence>
<dbReference type="SUPFAM" id="SSF47384">
    <property type="entry name" value="Homodimeric domain of signal transducing histidine kinase"/>
    <property type="match status" value="1"/>
</dbReference>
<sequence>MSRRSLRTTLALGFAAMGTLVIVLVGGLSYDTAADMVRADEKALFAGIVSDLQIQVRQGRFAADDLITDNPGQNLLPKLFRAARISIQILGPESAAQRPAPLPLDRPGTDRQPGYGPRGEFTIGGVRYRTATIPLGDGRGAIRITQRLSDTDGLLAQLGRRVMLLAGAVVVIAAVGGWWLARRSTRRLIRLTAVAEEVASTGKLEVAVPVTGEDEIGRLGRSFDDMLGRLAHAKHDQQRLVQDAGHELRTPLTSLRANIAILPRLGELPPPERENLLRDLTQESRQLTTLVDELLELAAGEHEGEEPVEIQLADVAEETAAMARRRSGREIRVRAAPAVVTARPVALKRAISNLLDNAAKFDPDGTEPIELVMEAGRIEIRDRGPGIAEHDLERVFDRFYRAIATRDLPGSGLGLAIVKDVAHRHGGAAFAANRSGGGAVVGLTLGAAGGP</sequence>
<evidence type="ECO:0000256" key="1">
    <source>
        <dbReference type="ARBA" id="ARBA00000085"/>
    </source>
</evidence>
<gene>
    <name evidence="15" type="ORF">ACFYXI_14870</name>
</gene>
<evidence type="ECO:0000256" key="8">
    <source>
        <dbReference type="ARBA" id="ARBA00022989"/>
    </source>
</evidence>
<dbReference type="InterPro" id="IPR004358">
    <property type="entry name" value="Sig_transdc_His_kin-like_C"/>
</dbReference>
<name>A0ABW6SPI1_9ACTN</name>
<dbReference type="InterPro" id="IPR050428">
    <property type="entry name" value="TCS_sensor_his_kinase"/>
</dbReference>
<feature type="domain" description="Histidine kinase" evidence="13">
    <location>
        <begin position="243"/>
        <end position="449"/>
    </location>
</feature>
<keyword evidence="5" id="KW-0808">Transferase</keyword>
<dbReference type="Proteomes" id="UP001602013">
    <property type="component" value="Unassembled WGS sequence"/>
</dbReference>
<evidence type="ECO:0000259" key="14">
    <source>
        <dbReference type="PROSITE" id="PS50885"/>
    </source>
</evidence>
<dbReference type="PRINTS" id="PR00344">
    <property type="entry name" value="BCTRLSENSOR"/>
</dbReference>
<keyword evidence="16" id="KW-1185">Reference proteome</keyword>
<evidence type="ECO:0000256" key="3">
    <source>
        <dbReference type="ARBA" id="ARBA00012438"/>
    </source>
</evidence>
<feature type="transmembrane region" description="Helical" evidence="12">
    <location>
        <begin position="162"/>
        <end position="181"/>
    </location>
</feature>
<reference evidence="15 16" key="1">
    <citation type="submission" date="2024-10" db="EMBL/GenBank/DDBJ databases">
        <title>The Natural Products Discovery Center: Release of the First 8490 Sequenced Strains for Exploring Actinobacteria Biosynthetic Diversity.</title>
        <authorList>
            <person name="Kalkreuter E."/>
            <person name="Kautsar S.A."/>
            <person name="Yang D."/>
            <person name="Bader C.D."/>
            <person name="Teijaro C.N."/>
            <person name="Fluegel L."/>
            <person name="Davis C.M."/>
            <person name="Simpson J.R."/>
            <person name="Lauterbach L."/>
            <person name="Steele A.D."/>
            <person name="Gui C."/>
            <person name="Meng S."/>
            <person name="Li G."/>
            <person name="Viehrig K."/>
            <person name="Ye F."/>
            <person name="Su P."/>
            <person name="Kiefer A.F."/>
            <person name="Nichols A."/>
            <person name="Cepeda A.J."/>
            <person name="Yan W."/>
            <person name="Fan B."/>
            <person name="Jiang Y."/>
            <person name="Adhikari A."/>
            <person name="Zheng C.-J."/>
            <person name="Schuster L."/>
            <person name="Cowan T.M."/>
            <person name="Smanski M.J."/>
            <person name="Chevrette M.G."/>
            <person name="De Carvalho L.P.S."/>
            <person name="Shen B."/>
        </authorList>
    </citation>
    <scope>NUCLEOTIDE SEQUENCE [LARGE SCALE GENOMIC DNA]</scope>
    <source>
        <strain evidence="15 16">NPDC002173</strain>
    </source>
</reference>
<dbReference type="RefSeq" id="WP_387411592.1">
    <property type="nucleotide sequence ID" value="NZ_JBIASD010000008.1"/>
</dbReference>
<evidence type="ECO:0000256" key="11">
    <source>
        <dbReference type="SAM" id="MobiDB-lite"/>
    </source>
</evidence>
<comment type="caution">
    <text evidence="15">The sequence shown here is derived from an EMBL/GenBank/DDBJ whole genome shotgun (WGS) entry which is preliminary data.</text>
</comment>
<dbReference type="Gene3D" id="1.10.287.130">
    <property type="match status" value="1"/>
</dbReference>
<dbReference type="PANTHER" id="PTHR45436">
    <property type="entry name" value="SENSOR HISTIDINE KINASE YKOH"/>
    <property type="match status" value="1"/>
</dbReference>
<evidence type="ECO:0000256" key="10">
    <source>
        <dbReference type="ARBA" id="ARBA00023136"/>
    </source>
</evidence>
<dbReference type="InterPro" id="IPR003594">
    <property type="entry name" value="HATPase_dom"/>
</dbReference>
<dbReference type="SUPFAM" id="SSF55874">
    <property type="entry name" value="ATPase domain of HSP90 chaperone/DNA topoisomerase II/histidine kinase"/>
    <property type="match status" value="1"/>
</dbReference>
<dbReference type="Gene3D" id="6.10.340.10">
    <property type="match status" value="1"/>
</dbReference>
<evidence type="ECO:0000256" key="4">
    <source>
        <dbReference type="ARBA" id="ARBA00022553"/>
    </source>
</evidence>
<dbReference type="SUPFAM" id="SSF158472">
    <property type="entry name" value="HAMP domain-like"/>
    <property type="match status" value="1"/>
</dbReference>
<dbReference type="SMART" id="SM00304">
    <property type="entry name" value="HAMP"/>
    <property type="match status" value="1"/>
</dbReference>
<dbReference type="Pfam" id="PF02518">
    <property type="entry name" value="HATPase_c"/>
    <property type="match status" value="1"/>
</dbReference>
<dbReference type="CDD" id="cd00075">
    <property type="entry name" value="HATPase"/>
    <property type="match status" value="1"/>
</dbReference>
<dbReference type="PROSITE" id="PS50885">
    <property type="entry name" value="HAMP"/>
    <property type="match status" value="1"/>
</dbReference>
<keyword evidence="4" id="KW-0597">Phosphoprotein</keyword>
<evidence type="ECO:0000259" key="13">
    <source>
        <dbReference type="PROSITE" id="PS50109"/>
    </source>
</evidence>
<dbReference type="Gene3D" id="3.30.565.10">
    <property type="entry name" value="Histidine kinase-like ATPase, C-terminal domain"/>
    <property type="match status" value="1"/>
</dbReference>
<comment type="subcellular location">
    <subcellularLocation>
        <location evidence="2">Cell membrane</location>
    </subcellularLocation>
</comment>
<evidence type="ECO:0000256" key="6">
    <source>
        <dbReference type="ARBA" id="ARBA00022692"/>
    </source>
</evidence>
<protein>
    <recommendedName>
        <fullName evidence="3">histidine kinase</fullName>
        <ecNumber evidence="3">2.7.13.3</ecNumber>
    </recommendedName>
</protein>
<keyword evidence="15" id="KW-0067">ATP-binding</keyword>
<feature type="domain" description="HAMP" evidence="14">
    <location>
        <begin position="182"/>
        <end position="235"/>
    </location>
</feature>
<evidence type="ECO:0000313" key="16">
    <source>
        <dbReference type="Proteomes" id="UP001602013"/>
    </source>
</evidence>
<accession>A0ABW6SPI1</accession>
<evidence type="ECO:0000256" key="5">
    <source>
        <dbReference type="ARBA" id="ARBA00022679"/>
    </source>
</evidence>
<feature type="transmembrane region" description="Helical" evidence="12">
    <location>
        <begin position="12"/>
        <end position="30"/>
    </location>
</feature>